<dbReference type="EMBL" id="NHZQ01000236">
    <property type="protein sequence ID" value="PSK45995.1"/>
    <property type="molecule type" value="Genomic_DNA"/>
</dbReference>
<reference evidence="1 2" key="1">
    <citation type="submission" date="2017-05" db="EMBL/GenBank/DDBJ databases">
        <title>Draft genome sequence of Elsinoe australis.</title>
        <authorList>
            <person name="Cheng Q."/>
        </authorList>
    </citation>
    <scope>NUCLEOTIDE SEQUENCE [LARGE SCALE GENOMIC DNA]</scope>
    <source>
        <strain evidence="1 2">NL1</strain>
    </source>
</reference>
<sequence length="184" mass="21104">MFVCGGSSEKNYSEEEHVRCYIWSPRIYDIIEDRCIMVSSQHPELGYAKCVNGFAEGSPGDRNNTFRCNNVNLYHFLPRAALGGDVVEPFWREIRTYKNFVVISSDAVEHGIRIFDLRRLLTINAASPVQWLYAYFESGYIFMNTIDRGAFVIKMTGKDYPKIHDYNANSCLRAFVANIISGRC</sequence>
<dbReference type="STRING" id="40998.A0A2P7ZCP3"/>
<accession>A0A2P7ZCP3</accession>
<protein>
    <submittedName>
        <fullName evidence="1">Uncharacterized protein</fullName>
    </submittedName>
</protein>
<dbReference type="AlphaFoldDB" id="A0A2P7ZCP3"/>
<comment type="caution">
    <text evidence="1">The sequence shown here is derived from an EMBL/GenBank/DDBJ whole genome shotgun (WGS) entry which is preliminary data.</text>
</comment>
<dbReference type="GO" id="GO:0005576">
    <property type="term" value="C:extracellular region"/>
    <property type="evidence" value="ECO:0007669"/>
    <property type="project" value="TreeGrafter"/>
</dbReference>
<proteinExistence type="predicted"/>
<evidence type="ECO:0000313" key="1">
    <source>
        <dbReference type="EMBL" id="PSK45995.1"/>
    </source>
</evidence>
<dbReference type="Proteomes" id="UP000243723">
    <property type="component" value="Unassembled WGS sequence"/>
</dbReference>
<keyword evidence="2" id="KW-1185">Reference proteome</keyword>
<dbReference type="PANTHER" id="PTHR38787">
    <property type="entry name" value="REGULATORY P DOMAIN-CONTAINING PROTEIN"/>
    <property type="match status" value="1"/>
</dbReference>
<gene>
    <name evidence="1" type="ORF">B9Z65_4963</name>
</gene>
<dbReference type="PANTHER" id="PTHR38787:SF3">
    <property type="entry name" value="REGULATORY P DOMAIN-CONTAINING PROTEIN"/>
    <property type="match status" value="1"/>
</dbReference>
<organism evidence="1 2">
    <name type="scientific">Elsinoe australis</name>
    <dbReference type="NCBI Taxonomy" id="40998"/>
    <lineage>
        <taxon>Eukaryota</taxon>
        <taxon>Fungi</taxon>
        <taxon>Dikarya</taxon>
        <taxon>Ascomycota</taxon>
        <taxon>Pezizomycotina</taxon>
        <taxon>Dothideomycetes</taxon>
        <taxon>Dothideomycetidae</taxon>
        <taxon>Myriangiales</taxon>
        <taxon>Elsinoaceae</taxon>
        <taxon>Elsinoe</taxon>
    </lineage>
</organism>
<evidence type="ECO:0000313" key="2">
    <source>
        <dbReference type="Proteomes" id="UP000243723"/>
    </source>
</evidence>
<name>A0A2P7ZCP3_9PEZI</name>